<organism evidence="7 8">
    <name type="scientific">Zhihengliuella halotolerans</name>
    <dbReference type="NCBI Taxonomy" id="370736"/>
    <lineage>
        <taxon>Bacteria</taxon>
        <taxon>Bacillati</taxon>
        <taxon>Actinomycetota</taxon>
        <taxon>Actinomycetes</taxon>
        <taxon>Micrococcales</taxon>
        <taxon>Micrococcaceae</taxon>
        <taxon>Zhihengliuella</taxon>
    </lineage>
</organism>
<dbReference type="PANTHER" id="PTHR30055">
    <property type="entry name" value="HTH-TYPE TRANSCRIPTIONAL REGULATOR RUTR"/>
    <property type="match status" value="1"/>
</dbReference>
<dbReference type="Pfam" id="PF13977">
    <property type="entry name" value="TetR_C_6"/>
    <property type="match status" value="1"/>
</dbReference>
<evidence type="ECO:0000313" key="8">
    <source>
        <dbReference type="Proteomes" id="UP000292685"/>
    </source>
</evidence>
<dbReference type="InterPro" id="IPR001647">
    <property type="entry name" value="HTH_TetR"/>
</dbReference>
<evidence type="ECO:0000259" key="6">
    <source>
        <dbReference type="PROSITE" id="PS50977"/>
    </source>
</evidence>
<keyword evidence="8" id="KW-1185">Reference proteome</keyword>
<dbReference type="GO" id="GO:0003700">
    <property type="term" value="F:DNA-binding transcription factor activity"/>
    <property type="evidence" value="ECO:0007669"/>
    <property type="project" value="TreeGrafter"/>
</dbReference>
<protein>
    <submittedName>
        <fullName evidence="7">TetR family transcriptional regulator</fullName>
    </submittedName>
</protein>
<dbReference type="InterPro" id="IPR039538">
    <property type="entry name" value="BetI_C"/>
</dbReference>
<feature type="DNA-binding region" description="H-T-H motif" evidence="5">
    <location>
        <begin position="37"/>
        <end position="56"/>
    </location>
</feature>
<dbReference type="PANTHER" id="PTHR30055:SF234">
    <property type="entry name" value="HTH-TYPE TRANSCRIPTIONAL REGULATOR BETI"/>
    <property type="match status" value="1"/>
</dbReference>
<evidence type="ECO:0000256" key="5">
    <source>
        <dbReference type="PROSITE-ProRule" id="PRU00335"/>
    </source>
</evidence>
<dbReference type="InterPro" id="IPR009057">
    <property type="entry name" value="Homeodomain-like_sf"/>
</dbReference>
<dbReference type="PROSITE" id="PS50977">
    <property type="entry name" value="HTH_TETR_2"/>
    <property type="match status" value="1"/>
</dbReference>
<name>A0A4Q8AGZ5_9MICC</name>
<keyword evidence="2" id="KW-0805">Transcription regulation</keyword>
<dbReference type="Gene3D" id="1.10.357.10">
    <property type="entry name" value="Tetracycline Repressor, domain 2"/>
    <property type="match status" value="1"/>
</dbReference>
<reference evidence="7 8" key="1">
    <citation type="submission" date="2019-02" db="EMBL/GenBank/DDBJ databases">
        <title>Sequencing the genomes of 1000 actinobacteria strains.</title>
        <authorList>
            <person name="Klenk H.-P."/>
        </authorList>
    </citation>
    <scope>NUCLEOTIDE SEQUENCE [LARGE SCALE GENOMIC DNA]</scope>
    <source>
        <strain evidence="7 8">DSM 17364</strain>
    </source>
</reference>
<evidence type="ECO:0000313" key="7">
    <source>
        <dbReference type="EMBL" id="RZU63013.1"/>
    </source>
</evidence>
<dbReference type="Pfam" id="PF00440">
    <property type="entry name" value="TetR_N"/>
    <property type="match status" value="1"/>
</dbReference>
<sequence length="209" mass="22522">MGHNGRMGRPNRQAERRAEILRAAKAVAVRDGAAGTTLRAIATQAGMEPPAVLYYYAGVSEIIRELVFASSDAFIERVESAVEEAADPIAGLRAAIVAGTTGGLDSHDSRVLYEFWPASLRDESMNDADRVLDQREAAIYERIIQRGVDNGSFRPALEPRDLASALVALEDGLVMDILNGTKSRDEVVSLICAVAERLVDTPLTNTEPG</sequence>
<dbReference type="SUPFAM" id="SSF46689">
    <property type="entry name" value="Homeodomain-like"/>
    <property type="match status" value="1"/>
</dbReference>
<dbReference type="OrthoDB" id="3288227at2"/>
<accession>A0A4Q8AGZ5</accession>
<gene>
    <name evidence="7" type="ORF">EV380_2619</name>
</gene>
<proteinExistence type="predicted"/>
<keyword evidence="1" id="KW-0678">Repressor</keyword>
<comment type="caution">
    <text evidence="7">The sequence shown here is derived from an EMBL/GenBank/DDBJ whole genome shotgun (WGS) entry which is preliminary data.</text>
</comment>
<dbReference type="EMBL" id="SHLA01000001">
    <property type="protein sequence ID" value="RZU63013.1"/>
    <property type="molecule type" value="Genomic_DNA"/>
</dbReference>
<dbReference type="Proteomes" id="UP000292685">
    <property type="component" value="Unassembled WGS sequence"/>
</dbReference>
<dbReference type="AlphaFoldDB" id="A0A4Q8AGZ5"/>
<evidence type="ECO:0000256" key="1">
    <source>
        <dbReference type="ARBA" id="ARBA00022491"/>
    </source>
</evidence>
<keyword evidence="3 5" id="KW-0238">DNA-binding</keyword>
<feature type="domain" description="HTH tetR-type" evidence="6">
    <location>
        <begin position="14"/>
        <end position="74"/>
    </location>
</feature>
<dbReference type="InterPro" id="IPR050109">
    <property type="entry name" value="HTH-type_TetR-like_transc_reg"/>
</dbReference>
<evidence type="ECO:0000256" key="3">
    <source>
        <dbReference type="ARBA" id="ARBA00023125"/>
    </source>
</evidence>
<dbReference type="InterPro" id="IPR036271">
    <property type="entry name" value="Tet_transcr_reg_TetR-rel_C_sf"/>
</dbReference>
<keyword evidence="4" id="KW-0804">Transcription</keyword>
<evidence type="ECO:0000256" key="4">
    <source>
        <dbReference type="ARBA" id="ARBA00023163"/>
    </source>
</evidence>
<evidence type="ECO:0000256" key="2">
    <source>
        <dbReference type="ARBA" id="ARBA00023015"/>
    </source>
</evidence>
<dbReference type="SUPFAM" id="SSF48498">
    <property type="entry name" value="Tetracyclin repressor-like, C-terminal domain"/>
    <property type="match status" value="1"/>
</dbReference>
<dbReference type="GO" id="GO:0000976">
    <property type="term" value="F:transcription cis-regulatory region binding"/>
    <property type="evidence" value="ECO:0007669"/>
    <property type="project" value="TreeGrafter"/>
</dbReference>